<dbReference type="InterPro" id="IPR005121">
    <property type="entry name" value="Fdx_antiC-bd"/>
</dbReference>
<feature type="domain" description="TRNA-binding" evidence="17">
    <location>
        <begin position="42"/>
        <end position="157"/>
    </location>
</feature>
<dbReference type="GO" id="GO:0009328">
    <property type="term" value="C:phenylalanine-tRNA ligase complex"/>
    <property type="evidence" value="ECO:0007669"/>
    <property type="project" value="TreeGrafter"/>
</dbReference>
<dbReference type="SUPFAM" id="SSF55681">
    <property type="entry name" value="Class II aaRS and biotin synthetases"/>
    <property type="match status" value="1"/>
</dbReference>
<dbReference type="HAMAP" id="MF_00283">
    <property type="entry name" value="Phe_tRNA_synth_beta1"/>
    <property type="match status" value="1"/>
</dbReference>
<keyword evidence="21" id="KW-1185">Reference proteome</keyword>
<dbReference type="SMART" id="SM00873">
    <property type="entry name" value="B3_4"/>
    <property type="match status" value="1"/>
</dbReference>
<dbReference type="PANTHER" id="PTHR10947">
    <property type="entry name" value="PHENYLALANYL-TRNA SYNTHETASE BETA CHAIN AND LEUCINE-RICH REPEAT-CONTAINING PROTEIN 47"/>
    <property type="match status" value="1"/>
</dbReference>
<dbReference type="OrthoDB" id="9805455at2"/>
<sequence>MRVPLSWLREYVELPEEVTPRALASALISAGLEVETVDVVGADITGPVVAGRVLDIEELTGFKKPIRFCRVDVGGANGTGEPQEIVCGARNFAEGDLVVVALPGAVLPGDFAISARKTYGRVSAGMICSASELELWEDHAGIIVLPEGAADPGADAYGLLGLRDDVLDIAVTPDRGYALSIRGVAREAAAVYGVPFTDPADVAPPERNDGGYPAVVADPEICSRYVLRGVSGFDPAAPSPLWMRRRLHLAGVRSVSLAVDVTNYVMMELGQPLHAWDRSALRGPIEVRLAKPGEKLETLDHVVRELDPDDILITDDSGPINIAGVMGGLDTEIGDASTDVLIEAAHFAETHIARTSRRHQLSSESSRRFERGVDSAVQMAAATRAVALLAELGGAVVDDGVTHLDLGAPRDPIVVRADNAGRIAGVAYPVETEIARLRLVGCEVVQDGDTLSVTPPTWRPDLTDPNDLAEEVIRYEGYENIPAVRPRAEAGRGLTRGQRLRRGVGRTLADAGFSEVLNYPFMGERDLDGLQLEPGDARRSALRLANPLNDDEPLLRTTLLPGLLKALVRNVGRGFGDVALFEMGLVYRPEPGAPERAPMLGVDRGPTPEERAAVDAAIPNQPRRVGAVLAGQRERAGWWGPGRAATWADAIQAAREVAAAAGVELVVRADRHAPWHPGRCAALYVAGADGERLVGHAGELHPRVVKAYGLPERVAAVEVELDLVEAAAGAATAPEVSTYPVATQDVALLVDGTVHAADVEAALREGAGALLESVRLFDVYTGEQVGEGRKSLAYSLRLRAGDRTLTAEEATAARDAAVALAAERTGAVLRG</sequence>
<dbReference type="Pfam" id="PF03483">
    <property type="entry name" value="B3_4"/>
    <property type="match status" value="1"/>
</dbReference>
<evidence type="ECO:0000259" key="19">
    <source>
        <dbReference type="PROSITE" id="PS51483"/>
    </source>
</evidence>
<evidence type="ECO:0000256" key="12">
    <source>
        <dbReference type="ARBA" id="ARBA00022917"/>
    </source>
</evidence>
<evidence type="ECO:0000313" key="21">
    <source>
        <dbReference type="Proteomes" id="UP000295281"/>
    </source>
</evidence>
<dbReference type="InterPro" id="IPR041616">
    <property type="entry name" value="PheRS_beta_core"/>
</dbReference>
<keyword evidence="4 15" id="KW-0963">Cytoplasm</keyword>
<dbReference type="Pfam" id="PF03484">
    <property type="entry name" value="B5"/>
    <property type="match status" value="1"/>
</dbReference>
<dbReference type="CDD" id="cd00769">
    <property type="entry name" value="PheRS_beta_core"/>
    <property type="match status" value="1"/>
</dbReference>
<comment type="cofactor">
    <cofactor evidence="15">
        <name>Mg(2+)</name>
        <dbReference type="ChEBI" id="CHEBI:18420"/>
    </cofactor>
    <text evidence="15">Binds 2 magnesium ions per tetramer.</text>
</comment>
<evidence type="ECO:0000256" key="9">
    <source>
        <dbReference type="ARBA" id="ARBA00022840"/>
    </source>
</evidence>
<dbReference type="InterPro" id="IPR002547">
    <property type="entry name" value="tRNA-bd_dom"/>
</dbReference>
<feature type="domain" description="B5" evidence="19">
    <location>
        <begin position="408"/>
        <end position="483"/>
    </location>
</feature>
<feature type="binding site" evidence="15">
    <location>
        <position position="461"/>
    </location>
    <ligand>
        <name>Mg(2+)</name>
        <dbReference type="ChEBI" id="CHEBI:18420"/>
        <note>shared with alpha subunit</note>
    </ligand>
</feature>
<comment type="catalytic activity">
    <reaction evidence="14 15">
        <text>tRNA(Phe) + L-phenylalanine + ATP = L-phenylalanyl-tRNA(Phe) + AMP + diphosphate + H(+)</text>
        <dbReference type="Rhea" id="RHEA:19413"/>
        <dbReference type="Rhea" id="RHEA-COMP:9668"/>
        <dbReference type="Rhea" id="RHEA-COMP:9699"/>
        <dbReference type="ChEBI" id="CHEBI:15378"/>
        <dbReference type="ChEBI" id="CHEBI:30616"/>
        <dbReference type="ChEBI" id="CHEBI:33019"/>
        <dbReference type="ChEBI" id="CHEBI:58095"/>
        <dbReference type="ChEBI" id="CHEBI:78442"/>
        <dbReference type="ChEBI" id="CHEBI:78531"/>
        <dbReference type="ChEBI" id="CHEBI:456215"/>
        <dbReference type="EC" id="6.1.1.20"/>
    </reaction>
</comment>
<evidence type="ECO:0000259" key="17">
    <source>
        <dbReference type="PROSITE" id="PS50886"/>
    </source>
</evidence>
<keyword evidence="6 15" id="KW-0436">Ligase</keyword>
<dbReference type="Proteomes" id="UP000295281">
    <property type="component" value="Unassembled WGS sequence"/>
</dbReference>
<dbReference type="EC" id="6.1.1.20" evidence="15"/>
<keyword evidence="13 15" id="KW-0030">Aminoacyl-tRNA synthetase</keyword>
<evidence type="ECO:0000256" key="15">
    <source>
        <dbReference type="HAMAP-Rule" id="MF_00283"/>
    </source>
</evidence>
<name>A0A4R6UQ73_9ACTN</name>
<dbReference type="Pfam" id="PF01588">
    <property type="entry name" value="tRNA_bind"/>
    <property type="match status" value="1"/>
</dbReference>
<dbReference type="FunFam" id="3.30.930.10:FF:000130">
    <property type="entry name" value="Phenylalanine--tRNA ligase beta subunit"/>
    <property type="match status" value="1"/>
</dbReference>
<evidence type="ECO:0000256" key="1">
    <source>
        <dbReference type="ARBA" id="ARBA00004496"/>
    </source>
</evidence>
<dbReference type="Gene3D" id="3.30.70.380">
    <property type="entry name" value="Ferrodoxin-fold anticodon-binding domain"/>
    <property type="match status" value="1"/>
</dbReference>
<dbReference type="Gene3D" id="3.30.930.10">
    <property type="entry name" value="Bira Bifunctional Protein, Domain 2"/>
    <property type="match status" value="1"/>
</dbReference>
<dbReference type="PROSITE" id="PS51483">
    <property type="entry name" value="B5"/>
    <property type="match status" value="1"/>
</dbReference>
<keyword evidence="10 15" id="KW-0460">Magnesium</keyword>
<keyword evidence="7 15" id="KW-0479">Metal-binding</keyword>
<dbReference type="Pfam" id="PF17759">
    <property type="entry name" value="tRNA_synthFbeta"/>
    <property type="match status" value="1"/>
</dbReference>
<evidence type="ECO:0000256" key="6">
    <source>
        <dbReference type="ARBA" id="ARBA00022598"/>
    </source>
</evidence>
<dbReference type="AlphaFoldDB" id="A0A4R6UQ73"/>
<dbReference type="SUPFAM" id="SSF56037">
    <property type="entry name" value="PheT/TilS domain"/>
    <property type="match status" value="1"/>
</dbReference>
<dbReference type="InterPro" id="IPR012340">
    <property type="entry name" value="NA-bd_OB-fold"/>
</dbReference>
<dbReference type="InterPro" id="IPR009061">
    <property type="entry name" value="DNA-bd_dom_put_sf"/>
</dbReference>
<dbReference type="InterPro" id="IPR004532">
    <property type="entry name" value="Phe-tRNA-ligase_IIc_bsu_bact"/>
</dbReference>
<accession>A0A4R6UQ73</accession>
<keyword evidence="12 15" id="KW-0648">Protein biosynthesis</keyword>
<evidence type="ECO:0000256" key="2">
    <source>
        <dbReference type="ARBA" id="ARBA00008653"/>
    </source>
</evidence>
<comment type="subunit">
    <text evidence="3 15">Tetramer of two alpha and two beta subunits.</text>
</comment>
<organism evidence="20 21">
    <name type="scientific">Actinorugispora endophytica</name>
    <dbReference type="NCBI Taxonomy" id="1605990"/>
    <lineage>
        <taxon>Bacteria</taxon>
        <taxon>Bacillati</taxon>
        <taxon>Actinomycetota</taxon>
        <taxon>Actinomycetes</taxon>
        <taxon>Streptosporangiales</taxon>
        <taxon>Nocardiopsidaceae</taxon>
        <taxon>Actinorugispora</taxon>
    </lineage>
</organism>
<feature type="domain" description="FDX-ACB" evidence="18">
    <location>
        <begin position="737"/>
        <end position="830"/>
    </location>
</feature>
<dbReference type="Gene3D" id="3.50.40.10">
    <property type="entry name" value="Phenylalanyl-trna Synthetase, Chain B, domain 3"/>
    <property type="match status" value="1"/>
</dbReference>
<dbReference type="InterPro" id="IPR020825">
    <property type="entry name" value="Phe-tRNA_synthase-like_B3/B4"/>
</dbReference>
<evidence type="ECO:0000256" key="14">
    <source>
        <dbReference type="ARBA" id="ARBA00049255"/>
    </source>
</evidence>
<proteinExistence type="inferred from homology"/>
<evidence type="ECO:0000256" key="7">
    <source>
        <dbReference type="ARBA" id="ARBA00022723"/>
    </source>
</evidence>
<dbReference type="Pfam" id="PF03147">
    <property type="entry name" value="FDX-ACB"/>
    <property type="match status" value="1"/>
</dbReference>
<evidence type="ECO:0000256" key="4">
    <source>
        <dbReference type="ARBA" id="ARBA00022490"/>
    </source>
</evidence>
<evidence type="ECO:0000256" key="10">
    <source>
        <dbReference type="ARBA" id="ARBA00022842"/>
    </source>
</evidence>
<keyword evidence="5 16" id="KW-0820">tRNA-binding</keyword>
<dbReference type="InterPro" id="IPR036690">
    <property type="entry name" value="Fdx_antiC-bd_sf"/>
</dbReference>
<dbReference type="InterPro" id="IPR033714">
    <property type="entry name" value="tRNA_bind_bactPheRS"/>
</dbReference>
<evidence type="ECO:0000256" key="13">
    <source>
        <dbReference type="ARBA" id="ARBA00023146"/>
    </source>
</evidence>
<dbReference type="InterPro" id="IPR005147">
    <property type="entry name" value="tRNA_synthase_B5-dom"/>
</dbReference>
<dbReference type="PROSITE" id="PS50886">
    <property type="entry name" value="TRBD"/>
    <property type="match status" value="1"/>
</dbReference>
<evidence type="ECO:0000256" key="5">
    <source>
        <dbReference type="ARBA" id="ARBA00022555"/>
    </source>
</evidence>
<feature type="binding site" evidence="15">
    <location>
        <position position="471"/>
    </location>
    <ligand>
        <name>Mg(2+)</name>
        <dbReference type="ChEBI" id="CHEBI:18420"/>
        <note>shared with alpha subunit</note>
    </ligand>
</feature>
<dbReference type="SUPFAM" id="SSF50249">
    <property type="entry name" value="Nucleic acid-binding proteins"/>
    <property type="match status" value="1"/>
</dbReference>
<dbReference type="SUPFAM" id="SSF46955">
    <property type="entry name" value="Putative DNA-binding domain"/>
    <property type="match status" value="1"/>
</dbReference>
<dbReference type="InterPro" id="IPR005146">
    <property type="entry name" value="B3/B4_tRNA-bd"/>
</dbReference>
<keyword evidence="9 15" id="KW-0067">ATP-binding</keyword>
<dbReference type="SMART" id="SM00874">
    <property type="entry name" value="B5"/>
    <property type="match status" value="1"/>
</dbReference>
<keyword evidence="11 16" id="KW-0694">RNA-binding</keyword>
<gene>
    <name evidence="15" type="primary">pheT</name>
    <name evidence="20" type="ORF">EV190_13226</name>
</gene>
<evidence type="ECO:0000259" key="18">
    <source>
        <dbReference type="PROSITE" id="PS51447"/>
    </source>
</evidence>
<evidence type="ECO:0000256" key="3">
    <source>
        <dbReference type="ARBA" id="ARBA00011209"/>
    </source>
</evidence>
<dbReference type="GO" id="GO:0000049">
    <property type="term" value="F:tRNA binding"/>
    <property type="evidence" value="ECO:0007669"/>
    <property type="project" value="UniProtKB-UniRule"/>
</dbReference>
<comment type="similarity">
    <text evidence="2 15">Belongs to the phenylalanyl-tRNA synthetase beta subunit family. Type 1 subfamily.</text>
</comment>
<dbReference type="SMART" id="SM00896">
    <property type="entry name" value="FDX-ACB"/>
    <property type="match status" value="1"/>
</dbReference>
<dbReference type="InterPro" id="IPR045060">
    <property type="entry name" value="Phe-tRNA-ligase_IIc_bsu"/>
</dbReference>
<evidence type="ECO:0000256" key="16">
    <source>
        <dbReference type="PROSITE-ProRule" id="PRU00209"/>
    </source>
</evidence>
<dbReference type="CDD" id="cd02796">
    <property type="entry name" value="tRNA_bind_bactPheRS"/>
    <property type="match status" value="1"/>
</dbReference>
<dbReference type="Gene3D" id="2.40.50.140">
    <property type="entry name" value="Nucleic acid-binding proteins"/>
    <property type="match status" value="1"/>
</dbReference>
<dbReference type="GO" id="GO:0006432">
    <property type="term" value="P:phenylalanyl-tRNA aminoacylation"/>
    <property type="evidence" value="ECO:0007669"/>
    <property type="project" value="UniProtKB-UniRule"/>
</dbReference>
<dbReference type="NCBIfam" id="TIGR00472">
    <property type="entry name" value="pheT_bact"/>
    <property type="match status" value="1"/>
</dbReference>
<keyword evidence="8 15" id="KW-0547">Nucleotide-binding</keyword>
<dbReference type="FunFam" id="2.40.50.140:FF:000045">
    <property type="entry name" value="Phenylalanine--tRNA ligase beta subunit"/>
    <property type="match status" value="1"/>
</dbReference>
<dbReference type="RefSeq" id="WP_133743543.1">
    <property type="nucleotide sequence ID" value="NZ_SNYN01000032.1"/>
</dbReference>
<evidence type="ECO:0000313" key="20">
    <source>
        <dbReference type="EMBL" id="TDQ45404.1"/>
    </source>
</evidence>
<comment type="caution">
    <text evidence="20">The sequence shown here is derived from an EMBL/GenBank/DDBJ whole genome shotgun (WGS) entry which is preliminary data.</text>
</comment>
<evidence type="ECO:0000256" key="11">
    <source>
        <dbReference type="ARBA" id="ARBA00022884"/>
    </source>
</evidence>
<dbReference type="InterPro" id="IPR045864">
    <property type="entry name" value="aa-tRNA-synth_II/BPL/LPL"/>
</dbReference>
<dbReference type="GO" id="GO:0000287">
    <property type="term" value="F:magnesium ion binding"/>
    <property type="evidence" value="ECO:0007669"/>
    <property type="project" value="UniProtKB-UniRule"/>
</dbReference>
<comment type="subcellular location">
    <subcellularLocation>
        <location evidence="1 15">Cytoplasm</location>
    </subcellularLocation>
</comment>
<feature type="binding site" evidence="15">
    <location>
        <position position="467"/>
    </location>
    <ligand>
        <name>Mg(2+)</name>
        <dbReference type="ChEBI" id="CHEBI:18420"/>
        <note>shared with alpha subunit</note>
    </ligand>
</feature>
<dbReference type="Gene3D" id="3.30.56.10">
    <property type="match status" value="2"/>
</dbReference>
<dbReference type="GO" id="GO:0005524">
    <property type="term" value="F:ATP binding"/>
    <property type="evidence" value="ECO:0007669"/>
    <property type="project" value="UniProtKB-UniRule"/>
</dbReference>
<dbReference type="EMBL" id="SNYN01000032">
    <property type="protein sequence ID" value="TDQ45404.1"/>
    <property type="molecule type" value="Genomic_DNA"/>
</dbReference>
<feature type="binding site" evidence="15">
    <location>
        <position position="470"/>
    </location>
    <ligand>
        <name>Mg(2+)</name>
        <dbReference type="ChEBI" id="CHEBI:18420"/>
        <note>shared with alpha subunit</note>
    </ligand>
</feature>
<reference evidence="20 21" key="1">
    <citation type="submission" date="2019-03" db="EMBL/GenBank/DDBJ databases">
        <title>Genomic Encyclopedia of Type Strains, Phase IV (KMG-IV): sequencing the most valuable type-strain genomes for metagenomic binning, comparative biology and taxonomic classification.</title>
        <authorList>
            <person name="Goeker M."/>
        </authorList>
    </citation>
    <scope>NUCLEOTIDE SEQUENCE [LARGE SCALE GENOMIC DNA]</scope>
    <source>
        <strain evidence="20 21">DSM 46770</strain>
    </source>
</reference>
<protein>
    <recommendedName>
        <fullName evidence="15">Phenylalanine--tRNA ligase beta subunit</fullName>
        <ecNumber evidence="15">6.1.1.20</ecNumber>
    </recommendedName>
    <alternativeName>
        <fullName evidence="15">Phenylalanyl-tRNA synthetase beta subunit</fullName>
        <shortName evidence="15">PheRS</shortName>
    </alternativeName>
</protein>
<evidence type="ECO:0000256" key="8">
    <source>
        <dbReference type="ARBA" id="ARBA00022741"/>
    </source>
</evidence>
<dbReference type="PROSITE" id="PS51447">
    <property type="entry name" value="FDX_ACB"/>
    <property type="match status" value="1"/>
</dbReference>
<dbReference type="SUPFAM" id="SSF54991">
    <property type="entry name" value="Anticodon-binding domain of PheRS"/>
    <property type="match status" value="1"/>
</dbReference>
<dbReference type="FunFam" id="3.30.70.380:FF:000001">
    <property type="entry name" value="Phenylalanine--tRNA ligase beta subunit"/>
    <property type="match status" value="1"/>
</dbReference>
<dbReference type="GO" id="GO:0004826">
    <property type="term" value="F:phenylalanine-tRNA ligase activity"/>
    <property type="evidence" value="ECO:0007669"/>
    <property type="project" value="UniProtKB-UniRule"/>
</dbReference>
<dbReference type="PANTHER" id="PTHR10947:SF0">
    <property type="entry name" value="PHENYLALANINE--TRNA LIGASE BETA SUBUNIT"/>
    <property type="match status" value="1"/>
</dbReference>